<accession>A0A0E9NIR6</accession>
<dbReference type="GO" id="GO:0051301">
    <property type="term" value="P:cell division"/>
    <property type="evidence" value="ECO:0007669"/>
    <property type="project" value="UniProtKB-KW"/>
</dbReference>
<dbReference type="STRING" id="698492.A0A0E9NIR6"/>
<feature type="domain" description="RING-type" evidence="10">
    <location>
        <begin position="35"/>
        <end position="78"/>
    </location>
</feature>
<evidence type="ECO:0000256" key="1">
    <source>
        <dbReference type="ARBA" id="ARBA00013928"/>
    </source>
</evidence>
<dbReference type="RefSeq" id="XP_019022352.1">
    <property type="nucleotide sequence ID" value="XM_019170290.1"/>
</dbReference>
<dbReference type="InterPro" id="IPR024991">
    <property type="entry name" value="RING-H2_APC11"/>
</dbReference>
<keyword evidence="3" id="KW-0479">Metal-binding</keyword>
<keyword evidence="8" id="KW-0131">Cell cycle</keyword>
<comment type="caution">
    <text evidence="11">The sequence shown here is derived from an EMBL/GenBank/DDBJ whole genome shotgun (WGS) entry which is preliminary data.</text>
</comment>
<dbReference type="PROSITE" id="PS50089">
    <property type="entry name" value="ZF_RING_2"/>
    <property type="match status" value="1"/>
</dbReference>
<keyword evidence="2" id="KW-0132">Cell division</keyword>
<name>A0A0E9NIR6_SAICN</name>
<proteinExistence type="predicted"/>
<dbReference type="EMBL" id="BACD03000021">
    <property type="protein sequence ID" value="GAO49305.1"/>
    <property type="molecule type" value="Genomic_DNA"/>
</dbReference>
<dbReference type="PANTHER" id="PTHR11210">
    <property type="entry name" value="RING BOX"/>
    <property type="match status" value="1"/>
</dbReference>
<evidence type="ECO:0000259" key="10">
    <source>
        <dbReference type="PROSITE" id="PS50089"/>
    </source>
</evidence>
<gene>
    <name evidence="11" type="ORF">G7K_3456-t1</name>
</gene>
<evidence type="ECO:0000256" key="8">
    <source>
        <dbReference type="ARBA" id="ARBA00023306"/>
    </source>
</evidence>
<keyword evidence="4 9" id="KW-0863">Zinc-finger</keyword>
<evidence type="ECO:0000313" key="12">
    <source>
        <dbReference type="Proteomes" id="UP000033140"/>
    </source>
</evidence>
<dbReference type="InterPro" id="IPR013083">
    <property type="entry name" value="Znf_RING/FYVE/PHD"/>
</dbReference>
<dbReference type="GO" id="GO:0008270">
    <property type="term" value="F:zinc ion binding"/>
    <property type="evidence" value="ECO:0007669"/>
    <property type="project" value="UniProtKB-KW"/>
</dbReference>
<dbReference type="AlphaFoldDB" id="A0A0E9NIR6"/>
<evidence type="ECO:0000256" key="5">
    <source>
        <dbReference type="ARBA" id="ARBA00022776"/>
    </source>
</evidence>
<dbReference type="Pfam" id="PF12861">
    <property type="entry name" value="zf-ANAPC11"/>
    <property type="match status" value="1"/>
</dbReference>
<dbReference type="InterPro" id="IPR051031">
    <property type="entry name" value="RING-box_E3_Ubiquitin_Ligase"/>
</dbReference>
<organism evidence="11 12">
    <name type="scientific">Saitoella complicata (strain BCRC 22490 / CBS 7301 / JCM 7358 / NBRC 10748 / NRRL Y-17804)</name>
    <dbReference type="NCBI Taxonomy" id="698492"/>
    <lineage>
        <taxon>Eukaryota</taxon>
        <taxon>Fungi</taxon>
        <taxon>Dikarya</taxon>
        <taxon>Ascomycota</taxon>
        <taxon>Taphrinomycotina</taxon>
        <taxon>Taphrinomycotina incertae sedis</taxon>
        <taxon>Saitoella</taxon>
    </lineage>
</organism>
<evidence type="ECO:0000256" key="4">
    <source>
        <dbReference type="ARBA" id="ARBA00022771"/>
    </source>
</evidence>
<keyword evidence="6" id="KW-0833">Ubl conjugation pathway</keyword>
<protein>
    <recommendedName>
        <fullName evidence="1">Anaphase-promoting complex subunit 11</fullName>
    </recommendedName>
</protein>
<dbReference type="GO" id="GO:0061630">
    <property type="term" value="F:ubiquitin protein ligase activity"/>
    <property type="evidence" value="ECO:0007669"/>
    <property type="project" value="InterPro"/>
</dbReference>
<evidence type="ECO:0000256" key="3">
    <source>
        <dbReference type="ARBA" id="ARBA00022723"/>
    </source>
</evidence>
<reference evidence="11 12" key="3">
    <citation type="journal article" date="2015" name="Genome Announc.">
        <title>Draft Genome Sequence of the Archiascomycetous Yeast Saitoella complicata.</title>
        <authorList>
            <person name="Yamauchi K."/>
            <person name="Kondo S."/>
            <person name="Hamamoto M."/>
            <person name="Takahashi Y."/>
            <person name="Ogura Y."/>
            <person name="Hayashi T."/>
            <person name="Nishida H."/>
        </authorList>
    </citation>
    <scope>NUCLEOTIDE SEQUENCE [LARGE SCALE GENOMIC DNA]</scope>
    <source>
        <strain evidence="11 12">NRRL Y-17804</strain>
    </source>
</reference>
<dbReference type="InterPro" id="IPR001841">
    <property type="entry name" value="Znf_RING"/>
</dbReference>
<evidence type="ECO:0000256" key="9">
    <source>
        <dbReference type="PROSITE-ProRule" id="PRU00175"/>
    </source>
</evidence>
<dbReference type="OrthoDB" id="1681166at2759"/>
<dbReference type="GO" id="GO:0031145">
    <property type="term" value="P:anaphase-promoting complex-dependent catabolic process"/>
    <property type="evidence" value="ECO:0007669"/>
    <property type="project" value="InterPro"/>
</dbReference>
<keyword evidence="5" id="KW-0498">Mitosis</keyword>
<evidence type="ECO:0000313" key="11">
    <source>
        <dbReference type="EMBL" id="GAO49305.1"/>
    </source>
</evidence>
<evidence type="ECO:0000256" key="7">
    <source>
        <dbReference type="ARBA" id="ARBA00022833"/>
    </source>
</evidence>
<sequence>MKVTINSAHFAATWHWSVPPDEVCGICRVPFDGCCPECSIPGDDCPLIWGKCTHVYHLHCILRWINSENSKGQCPLDRQPWVTAT</sequence>
<reference evidence="11 12" key="1">
    <citation type="journal article" date="2011" name="J. Gen. Appl. Microbiol.">
        <title>Draft genome sequencing of the enigmatic yeast Saitoella complicata.</title>
        <authorList>
            <person name="Nishida H."/>
            <person name="Hamamoto M."/>
            <person name="Sugiyama J."/>
        </authorList>
    </citation>
    <scope>NUCLEOTIDE SEQUENCE [LARGE SCALE GENOMIC DNA]</scope>
    <source>
        <strain evidence="11 12">NRRL Y-17804</strain>
    </source>
</reference>
<dbReference type="GO" id="GO:0097602">
    <property type="term" value="F:cullin family protein binding"/>
    <property type="evidence" value="ECO:0007669"/>
    <property type="project" value="InterPro"/>
</dbReference>
<dbReference type="GO" id="GO:0005680">
    <property type="term" value="C:anaphase-promoting complex"/>
    <property type="evidence" value="ECO:0007669"/>
    <property type="project" value="InterPro"/>
</dbReference>
<dbReference type="CDD" id="cd16456">
    <property type="entry name" value="RING-H2_APC11"/>
    <property type="match status" value="1"/>
</dbReference>
<dbReference type="Gene3D" id="3.30.40.10">
    <property type="entry name" value="Zinc/RING finger domain, C3HC4 (zinc finger)"/>
    <property type="match status" value="1"/>
</dbReference>
<dbReference type="SUPFAM" id="SSF57850">
    <property type="entry name" value="RING/U-box"/>
    <property type="match status" value="1"/>
</dbReference>
<evidence type="ECO:0000256" key="6">
    <source>
        <dbReference type="ARBA" id="ARBA00022786"/>
    </source>
</evidence>
<dbReference type="Proteomes" id="UP000033140">
    <property type="component" value="Unassembled WGS sequence"/>
</dbReference>
<keyword evidence="7" id="KW-0862">Zinc</keyword>
<reference evidence="11 12" key="2">
    <citation type="journal article" date="2014" name="J. Gen. Appl. Microbiol.">
        <title>The early diverging ascomycetous budding yeast Saitoella complicata has three histone deacetylases belonging to the Clr6, Hos2, and Rpd3 lineages.</title>
        <authorList>
            <person name="Nishida H."/>
            <person name="Matsumoto T."/>
            <person name="Kondo S."/>
            <person name="Hamamoto M."/>
            <person name="Yoshikawa H."/>
        </authorList>
    </citation>
    <scope>NUCLEOTIDE SEQUENCE [LARGE SCALE GENOMIC DNA]</scope>
    <source>
        <strain evidence="11 12">NRRL Y-17804</strain>
    </source>
</reference>
<evidence type="ECO:0000256" key="2">
    <source>
        <dbReference type="ARBA" id="ARBA00022618"/>
    </source>
</evidence>
<dbReference type="OMA" id="QWRWDTG"/>
<keyword evidence="12" id="KW-1185">Reference proteome</keyword>